<dbReference type="PROSITE" id="PS50069">
    <property type="entry name" value="CULLIN_2"/>
    <property type="match status" value="1"/>
</dbReference>
<evidence type="ECO:0000259" key="4">
    <source>
        <dbReference type="PROSITE" id="PS50069"/>
    </source>
</evidence>
<dbReference type="Pfam" id="PF26557">
    <property type="entry name" value="Cullin_AB"/>
    <property type="match status" value="1"/>
</dbReference>
<dbReference type="Gene3D" id="1.20.1310.10">
    <property type="entry name" value="Cullin Repeats"/>
    <property type="match status" value="3"/>
</dbReference>
<gene>
    <name evidence="5" type="ORF">BgAZ_104320</name>
</gene>
<evidence type="ECO:0000256" key="3">
    <source>
        <dbReference type="RuleBase" id="RU003829"/>
    </source>
</evidence>
<feature type="domain" description="Cullin family profile" evidence="4">
    <location>
        <begin position="369"/>
        <end position="546"/>
    </location>
</feature>
<dbReference type="PANTHER" id="PTHR11932">
    <property type="entry name" value="CULLIN"/>
    <property type="match status" value="1"/>
</dbReference>
<dbReference type="Pfam" id="PF00888">
    <property type="entry name" value="Cullin"/>
    <property type="match status" value="1"/>
</dbReference>
<dbReference type="GO" id="GO:0031625">
    <property type="term" value="F:ubiquitin protein ligase binding"/>
    <property type="evidence" value="ECO:0007669"/>
    <property type="project" value="InterPro"/>
</dbReference>
<dbReference type="InterPro" id="IPR036317">
    <property type="entry name" value="Cullin_homology_sf"/>
</dbReference>
<evidence type="ECO:0000313" key="6">
    <source>
        <dbReference type="Proteomes" id="UP001230268"/>
    </source>
</evidence>
<evidence type="ECO:0000256" key="2">
    <source>
        <dbReference type="PROSITE-ProRule" id="PRU00330"/>
    </source>
</evidence>
<dbReference type="InterPro" id="IPR045093">
    <property type="entry name" value="Cullin"/>
</dbReference>
<dbReference type="GO" id="GO:0006511">
    <property type="term" value="P:ubiquitin-dependent protein catabolic process"/>
    <property type="evidence" value="ECO:0007669"/>
    <property type="project" value="InterPro"/>
</dbReference>
<organism evidence="5 6">
    <name type="scientific">Babesia gibsoni</name>
    <dbReference type="NCBI Taxonomy" id="33632"/>
    <lineage>
        <taxon>Eukaryota</taxon>
        <taxon>Sar</taxon>
        <taxon>Alveolata</taxon>
        <taxon>Apicomplexa</taxon>
        <taxon>Aconoidasida</taxon>
        <taxon>Piroplasmida</taxon>
        <taxon>Babesiidae</taxon>
        <taxon>Babesia</taxon>
    </lineage>
</organism>
<dbReference type="SUPFAM" id="SSF75632">
    <property type="entry name" value="Cullin homology domain"/>
    <property type="match status" value="1"/>
</dbReference>
<dbReference type="InterPro" id="IPR001373">
    <property type="entry name" value="Cullin_N"/>
</dbReference>
<evidence type="ECO:0000313" key="5">
    <source>
        <dbReference type="EMBL" id="KAK1444526.1"/>
    </source>
</evidence>
<comment type="similarity">
    <text evidence="1 2 3">Belongs to the cullin family.</text>
</comment>
<evidence type="ECO:0000256" key="1">
    <source>
        <dbReference type="ARBA" id="ARBA00006019"/>
    </source>
</evidence>
<proteinExistence type="inferred from homology"/>
<protein>
    <submittedName>
        <fullName evidence="5">Cullin like protein</fullName>
    </submittedName>
</protein>
<dbReference type="InterPro" id="IPR016158">
    <property type="entry name" value="Cullin_homology"/>
</dbReference>
<dbReference type="Gene3D" id="3.30.230.130">
    <property type="entry name" value="Cullin, Chain C, Domain 2"/>
    <property type="match status" value="1"/>
</dbReference>
<dbReference type="InterPro" id="IPR059120">
    <property type="entry name" value="Cullin-like_AB"/>
</dbReference>
<keyword evidence="6" id="KW-1185">Reference proteome</keyword>
<accession>A0AAD8PFV6</accession>
<dbReference type="EMBL" id="JAVEPI010000001">
    <property type="protein sequence ID" value="KAK1444526.1"/>
    <property type="molecule type" value="Genomic_DNA"/>
</dbReference>
<dbReference type="SMART" id="SM00884">
    <property type="entry name" value="Cullin_Nedd8"/>
    <property type="match status" value="1"/>
</dbReference>
<dbReference type="Proteomes" id="UP001230268">
    <property type="component" value="Unassembled WGS sequence"/>
</dbReference>
<dbReference type="SUPFAM" id="SSF74788">
    <property type="entry name" value="Cullin repeat-like"/>
    <property type="match status" value="1"/>
</dbReference>
<sequence length="661" mass="76132">MCTESDNGVEESIYLRICQLFSDYLRRKVQLGAVLSAADVVDTWIRYRAYLSYIGGICSYIDRFYVNRYAKPSLKLAALETFQITVFGKHKEGLKAELLRQLDAMRSTMEADELRIGAITEMYKELDGTGGLQYMEELEEDIVKQAKTYYSTMAPIWVTDLDLIDYVSIVEHCMEQEKTICSKWLKNSTEILIKEAISYTMLVSQQDTIISKMDAVEQFVKTSKEEDLELLYKVLKGLDKCLYKMADILKACIQGSYSSITTFKHLLQVWIKYKGLLKKCFSDEKEVINQCDVGSAEGSQGFDNSEPCVTSSHESPKYNPVIAAAIKDAFKGIISKNNDFIKQLVNHWDEVIVRGDAECHAELLDCCEILELTDNRSLFFHCYKFKLASRLLYSRSAQYMENMSLSMLEERSSSEDTSCLKRMTKEIYTKGGDNALPMIRQISKNNWPHLKDYRDHIKLNEEFENVLTLFEKSQNEHIHRKIEYNRMLGRVEMELMDGHRSKSLTCDLVQASALLLFQENTLDAGYMADKLNIPVGTLMYILQPLLEKDGENMIKLNTEFEDYIDVTVNAVPDYSDSRKSTEDGMTRQRHITNKHAVNLVEEATRIDLRVVSIVKSAKNVKLDELLLQLSTFPREEVLKRIDHLCQKEYMRKTDDAISYVP</sequence>
<dbReference type="InterPro" id="IPR019559">
    <property type="entry name" value="Cullin_neddylation_domain"/>
</dbReference>
<comment type="caution">
    <text evidence="5">The sequence shown here is derived from an EMBL/GenBank/DDBJ whole genome shotgun (WGS) entry which is preliminary data.</text>
</comment>
<reference evidence="5" key="1">
    <citation type="submission" date="2023-08" db="EMBL/GenBank/DDBJ databases">
        <title>Draft sequence of the Babesia gibsoni genome.</title>
        <authorList>
            <person name="Yamagishi J.Y."/>
            <person name="Xuan X.X."/>
        </authorList>
    </citation>
    <scope>NUCLEOTIDE SEQUENCE</scope>
    <source>
        <strain evidence="5">Azabu</strain>
    </source>
</reference>
<name>A0AAD8PFV6_BABGI</name>
<dbReference type="InterPro" id="IPR016159">
    <property type="entry name" value="Cullin_repeat-like_dom_sf"/>
</dbReference>
<dbReference type="AlphaFoldDB" id="A0AAD8PFV6"/>